<feature type="region of interest" description="Disordered" evidence="1">
    <location>
        <begin position="340"/>
        <end position="437"/>
    </location>
</feature>
<comment type="caution">
    <text evidence="3">The sequence shown here is derived from an EMBL/GenBank/DDBJ whole genome shotgun (WGS) entry which is preliminary data.</text>
</comment>
<proteinExistence type="predicted"/>
<dbReference type="InterPro" id="IPR035892">
    <property type="entry name" value="C2_domain_sf"/>
</dbReference>
<feature type="region of interest" description="Disordered" evidence="1">
    <location>
        <begin position="452"/>
        <end position="473"/>
    </location>
</feature>
<sequence>MVTDYSKAKKIEKANKLELSMPVDIQLEELRHRLKVETAVYEGAKNAINIMQQMQTKDKKALHQAQTKLNESSERISLLSLSWQRLLKTHPNRVNFDSNQLEILRAAPVTGQLEVRLMGCQDLLENVPDKKEHNHMSHGLDKTPKVKVSGVMGGSKTYNVRNSDLSNEITAVLRLDNNIVGQTNWRTCSQQAWDQRFSIQLDRSRELQISIYWKDQRGLCAIKYLRLEDFIDYFLNGMAIHLEPQGILFAEIKFLNPLIKPRSKLKRQQKLFTKRKGKDLLRAGNMNIDVLTWTRLIKRGMPANCYDSTTSPQSPLNQQLLSANQATPSTLGQTFASTDKLNQSNQSPHTPTTSQTSGKVGQSDSSLASSTASSSSSSNNSLMFSPSSSGLPPPPPTPPPPPPSVPPMLPPPPPPPLPKSEPPLLKQNASMSKTQISQTIEKFDQLLKQNEQQKWTRVESEPRCDVVDSRPQT</sequence>
<dbReference type="OrthoDB" id="63267at2759"/>
<gene>
    <name evidence="3" type="ORF">BpHYR1_010931</name>
</gene>
<dbReference type="Gene3D" id="1.10.287.160">
    <property type="entry name" value="HR1 repeat"/>
    <property type="match status" value="1"/>
</dbReference>
<evidence type="ECO:0000313" key="3">
    <source>
        <dbReference type="EMBL" id="RNA15217.1"/>
    </source>
</evidence>
<keyword evidence="3" id="KW-0808">Transferase</keyword>
<feature type="compositionally biased region" description="Pro residues" evidence="1">
    <location>
        <begin position="391"/>
        <end position="421"/>
    </location>
</feature>
<dbReference type="Pfam" id="PF02185">
    <property type="entry name" value="HR1"/>
    <property type="match status" value="1"/>
</dbReference>
<keyword evidence="4" id="KW-1185">Reference proteome</keyword>
<name>A0A3M7QUX3_BRAPC</name>
<dbReference type="SUPFAM" id="SSF46585">
    <property type="entry name" value="HR1 repeat"/>
    <property type="match status" value="1"/>
</dbReference>
<dbReference type="GO" id="GO:0016301">
    <property type="term" value="F:kinase activity"/>
    <property type="evidence" value="ECO:0007669"/>
    <property type="project" value="UniProtKB-KW"/>
</dbReference>
<organism evidence="3 4">
    <name type="scientific">Brachionus plicatilis</name>
    <name type="common">Marine rotifer</name>
    <name type="synonym">Brachionus muelleri</name>
    <dbReference type="NCBI Taxonomy" id="10195"/>
    <lineage>
        <taxon>Eukaryota</taxon>
        <taxon>Metazoa</taxon>
        <taxon>Spiralia</taxon>
        <taxon>Gnathifera</taxon>
        <taxon>Rotifera</taxon>
        <taxon>Eurotatoria</taxon>
        <taxon>Monogononta</taxon>
        <taxon>Pseudotrocha</taxon>
        <taxon>Ploima</taxon>
        <taxon>Brachionidae</taxon>
        <taxon>Brachionus</taxon>
    </lineage>
</organism>
<reference evidence="3 4" key="1">
    <citation type="journal article" date="2018" name="Sci. Rep.">
        <title>Genomic signatures of local adaptation to the degree of environmental predictability in rotifers.</title>
        <authorList>
            <person name="Franch-Gras L."/>
            <person name="Hahn C."/>
            <person name="Garcia-Roger E.M."/>
            <person name="Carmona M.J."/>
            <person name="Serra M."/>
            <person name="Gomez A."/>
        </authorList>
    </citation>
    <scope>NUCLEOTIDE SEQUENCE [LARGE SCALE GENOMIC DNA]</scope>
    <source>
        <strain evidence="3">HYR1</strain>
    </source>
</reference>
<feature type="domain" description="REM-1" evidence="2">
    <location>
        <begin position="25"/>
        <end position="93"/>
    </location>
</feature>
<dbReference type="InterPro" id="IPR011072">
    <property type="entry name" value="HR1_rho-bd"/>
</dbReference>
<feature type="compositionally biased region" description="Polar residues" evidence="1">
    <location>
        <begin position="427"/>
        <end position="437"/>
    </location>
</feature>
<evidence type="ECO:0000256" key="1">
    <source>
        <dbReference type="SAM" id="MobiDB-lite"/>
    </source>
</evidence>
<accession>A0A3M7QUX3</accession>
<dbReference type="GO" id="GO:0007165">
    <property type="term" value="P:signal transduction"/>
    <property type="evidence" value="ECO:0007669"/>
    <property type="project" value="InterPro"/>
</dbReference>
<feature type="compositionally biased region" description="Low complexity" evidence="1">
    <location>
        <begin position="343"/>
        <end position="390"/>
    </location>
</feature>
<dbReference type="SMART" id="SM00742">
    <property type="entry name" value="Hr1"/>
    <property type="match status" value="1"/>
</dbReference>
<dbReference type="SUPFAM" id="SSF49562">
    <property type="entry name" value="C2 domain (Calcium/lipid-binding domain, CaLB)"/>
    <property type="match status" value="1"/>
</dbReference>
<dbReference type="InterPro" id="IPR036274">
    <property type="entry name" value="HR1_rpt_sf"/>
</dbReference>
<dbReference type="STRING" id="10195.A0A3M7QUX3"/>
<evidence type="ECO:0000313" key="4">
    <source>
        <dbReference type="Proteomes" id="UP000276133"/>
    </source>
</evidence>
<dbReference type="Proteomes" id="UP000276133">
    <property type="component" value="Unassembled WGS sequence"/>
</dbReference>
<protein>
    <submittedName>
        <fullName evidence="3">Serine threonine-kinase</fullName>
    </submittedName>
</protein>
<feature type="non-terminal residue" evidence="3">
    <location>
        <position position="473"/>
    </location>
</feature>
<dbReference type="EMBL" id="REGN01005009">
    <property type="protein sequence ID" value="RNA15217.1"/>
    <property type="molecule type" value="Genomic_DNA"/>
</dbReference>
<keyword evidence="3" id="KW-0418">Kinase</keyword>
<dbReference type="AlphaFoldDB" id="A0A3M7QUX3"/>
<feature type="compositionally biased region" description="Basic and acidic residues" evidence="1">
    <location>
        <begin position="454"/>
        <end position="473"/>
    </location>
</feature>
<evidence type="ECO:0000259" key="2">
    <source>
        <dbReference type="SMART" id="SM00742"/>
    </source>
</evidence>